<evidence type="ECO:0000313" key="6">
    <source>
        <dbReference type="Proteomes" id="UP000186883"/>
    </source>
</evidence>
<accession>A0A154MSH5</accession>
<evidence type="ECO:0000313" key="5">
    <source>
        <dbReference type="Proteomes" id="UP000076321"/>
    </source>
</evidence>
<dbReference type="RefSeq" id="WP_061984933.1">
    <property type="nucleotide sequence ID" value="NZ_FOPQ01000010.1"/>
</dbReference>
<reference evidence="3 5" key="1">
    <citation type="submission" date="2015-12" db="EMBL/GenBank/DDBJ databases">
        <title>Amycolatopsis regifaucium genome sequencing and assembly.</title>
        <authorList>
            <person name="Mayilraj S."/>
        </authorList>
    </citation>
    <scope>NUCLEOTIDE SEQUENCE [LARGE SCALE GENOMIC DNA]</scope>
    <source>
        <strain evidence="3 5">GY080</strain>
    </source>
</reference>
<dbReference type="GO" id="GO:0016616">
    <property type="term" value="F:oxidoreductase activity, acting on the CH-OH group of donors, NAD or NADP as acceptor"/>
    <property type="evidence" value="ECO:0007669"/>
    <property type="project" value="TreeGrafter"/>
</dbReference>
<evidence type="ECO:0000256" key="2">
    <source>
        <dbReference type="RuleBase" id="RU000363"/>
    </source>
</evidence>
<dbReference type="CDD" id="cd05233">
    <property type="entry name" value="SDR_c"/>
    <property type="match status" value="1"/>
</dbReference>
<dbReference type="PANTHER" id="PTHR42760">
    <property type="entry name" value="SHORT-CHAIN DEHYDROGENASES/REDUCTASES FAMILY MEMBER"/>
    <property type="match status" value="1"/>
</dbReference>
<evidence type="ECO:0000256" key="1">
    <source>
        <dbReference type="ARBA" id="ARBA00006484"/>
    </source>
</evidence>
<comment type="similarity">
    <text evidence="1 2">Belongs to the short-chain dehydrogenases/reductases (SDR) family.</text>
</comment>
<gene>
    <name evidence="4" type="ORF">ATP06_0212455</name>
    <name evidence="3" type="ORF">AVL48_21695</name>
</gene>
<dbReference type="PRINTS" id="PR00081">
    <property type="entry name" value="GDHRDH"/>
</dbReference>
<protein>
    <submittedName>
        <fullName evidence="3">Short-chain dehydrogenase</fullName>
    </submittedName>
</protein>
<keyword evidence="6" id="KW-1185">Reference proteome</keyword>
<evidence type="ECO:0000313" key="4">
    <source>
        <dbReference type="EMBL" id="OKA08108.1"/>
    </source>
</evidence>
<dbReference type="Pfam" id="PF00106">
    <property type="entry name" value="adh_short"/>
    <property type="match status" value="1"/>
</dbReference>
<name>A0A154MSH5_9PSEU</name>
<comment type="caution">
    <text evidence="3">The sequence shown here is derived from an EMBL/GenBank/DDBJ whole genome shotgun (WGS) entry which is preliminary data.</text>
</comment>
<dbReference type="OrthoDB" id="3403528at2"/>
<dbReference type="EMBL" id="LQCI01000003">
    <property type="protein sequence ID" value="KZB87274.1"/>
    <property type="molecule type" value="Genomic_DNA"/>
</dbReference>
<dbReference type="Proteomes" id="UP000076321">
    <property type="component" value="Unassembled WGS sequence"/>
</dbReference>
<dbReference type="Proteomes" id="UP000186883">
    <property type="component" value="Unassembled WGS sequence"/>
</dbReference>
<organism evidence="3 5">
    <name type="scientific">Amycolatopsis regifaucium</name>
    <dbReference type="NCBI Taxonomy" id="546365"/>
    <lineage>
        <taxon>Bacteria</taxon>
        <taxon>Bacillati</taxon>
        <taxon>Actinomycetota</taxon>
        <taxon>Actinomycetes</taxon>
        <taxon>Pseudonocardiales</taxon>
        <taxon>Pseudonocardiaceae</taxon>
        <taxon>Amycolatopsis</taxon>
    </lineage>
</organism>
<dbReference type="EMBL" id="LOBU02000012">
    <property type="protein sequence ID" value="OKA08108.1"/>
    <property type="molecule type" value="Genomic_DNA"/>
</dbReference>
<reference evidence="4 6" key="2">
    <citation type="submission" date="2016-11" db="EMBL/GenBank/DDBJ databases">
        <title>Genome sequencing of Amycolatopsis regifaucium.</title>
        <authorList>
            <person name="Mayilraj S."/>
            <person name="Kaur N."/>
        </authorList>
    </citation>
    <scope>NUCLEOTIDE SEQUENCE [LARGE SCALE GENOMIC DNA]</scope>
    <source>
        <strain evidence="4 6">GY080</strain>
    </source>
</reference>
<dbReference type="Gene3D" id="3.40.50.720">
    <property type="entry name" value="NAD(P)-binding Rossmann-like Domain"/>
    <property type="match status" value="1"/>
</dbReference>
<dbReference type="PANTHER" id="PTHR42760:SF40">
    <property type="entry name" value="3-OXOACYL-[ACYL-CARRIER-PROTEIN] REDUCTASE, CHLOROPLASTIC"/>
    <property type="match status" value="1"/>
</dbReference>
<evidence type="ECO:0000313" key="3">
    <source>
        <dbReference type="EMBL" id="KZB87274.1"/>
    </source>
</evidence>
<dbReference type="PRINTS" id="PR00080">
    <property type="entry name" value="SDRFAMILY"/>
</dbReference>
<dbReference type="AlphaFoldDB" id="A0A154MSH5"/>
<dbReference type="GO" id="GO:0030497">
    <property type="term" value="P:fatty acid elongation"/>
    <property type="evidence" value="ECO:0007669"/>
    <property type="project" value="TreeGrafter"/>
</dbReference>
<proteinExistence type="inferred from homology"/>
<dbReference type="InterPro" id="IPR002347">
    <property type="entry name" value="SDR_fam"/>
</dbReference>
<sequence length="279" mass="28903">MSLLSGKAVVITGSGQGLGRAFAHHAAAQGAAVVVNDVDADLAHEVAGEIRALGGRAVPHGGSVADAGQAAGLIDQCVAEFGALDGLVNNAGVNYRADPWDDDAVRMREVVEVNVLGPLYCGTAAAKVMRDQGGGVIVNVGSGSMIGQRRAAAYSASKGAVASMTASWAADLTAHGIRVNAVAPVAWTRMAQHDPNVVQTPQHSPDRVAPLVTYLLSDLSAGLTGQILRFRGDILCVLRQTAIKDPVLEREAWTVEDIAEAIDGDLRAALEPPPPARWK</sequence>
<dbReference type="InterPro" id="IPR036291">
    <property type="entry name" value="NAD(P)-bd_dom_sf"/>
</dbReference>
<dbReference type="SUPFAM" id="SSF51735">
    <property type="entry name" value="NAD(P)-binding Rossmann-fold domains"/>
    <property type="match status" value="1"/>
</dbReference>